<name>A0A2Z7B8A2_9LAMI</name>
<evidence type="ECO:0000313" key="1">
    <source>
        <dbReference type="EMBL" id="KZV28077.1"/>
    </source>
</evidence>
<keyword evidence="2" id="KW-1185">Reference proteome</keyword>
<dbReference type="AlphaFoldDB" id="A0A2Z7B8A2"/>
<protein>
    <submittedName>
        <fullName evidence="1">Uncharacterized protein</fullName>
    </submittedName>
</protein>
<accession>A0A2Z7B8A2</accession>
<dbReference type="Proteomes" id="UP000250235">
    <property type="component" value="Unassembled WGS sequence"/>
</dbReference>
<organism evidence="1 2">
    <name type="scientific">Dorcoceras hygrometricum</name>
    <dbReference type="NCBI Taxonomy" id="472368"/>
    <lineage>
        <taxon>Eukaryota</taxon>
        <taxon>Viridiplantae</taxon>
        <taxon>Streptophyta</taxon>
        <taxon>Embryophyta</taxon>
        <taxon>Tracheophyta</taxon>
        <taxon>Spermatophyta</taxon>
        <taxon>Magnoliopsida</taxon>
        <taxon>eudicotyledons</taxon>
        <taxon>Gunneridae</taxon>
        <taxon>Pentapetalae</taxon>
        <taxon>asterids</taxon>
        <taxon>lamiids</taxon>
        <taxon>Lamiales</taxon>
        <taxon>Gesneriaceae</taxon>
        <taxon>Didymocarpoideae</taxon>
        <taxon>Trichosporeae</taxon>
        <taxon>Loxocarpinae</taxon>
        <taxon>Dorcoceras</taxon>
    </lineage>
</organism>
<reference evidence="1 2" key="1">
    <citation type="journal article" date="2015" name="Proc. Natl. Acad. Sci. U.S.A.">
        <title>The resurrection genome of Boea hygrometrica: A blueprint for survival of dehydration.</title>
        <authorList>
            <person name="Xiao L."/>
            <person name="Yang G."/>
            <person name="Zhang L."/>
            <person name="Yang X."/>
            <person name="Zhao S."/>
            <person name="Ji Z."/>
            <person name="Zhou Q."/>
            <person name="Hu M."/>
            <person name="Wang Y."/>
            <person name="Chen M."/>
            <person name="Xu Y."/>
            <person name="Jin H."/>
            <person name="Xiao X."/>
            <person name="Hu G."/>
            <person name="Bao F."/>
            <person name="Hu Y."/>
            <person name="Wan P."/>
            <person name="Li L."/>
            <person name="Deng X."/>
            <person name="Kuang T."/>
            <person name="Xiang C."/>
            <person name="Zhu J.K."/>
            <person name="Oliver M.J."/>
            <person name="He Y."/>
        </authorList>
    </citation>
    <scope>NUCLEOTIDE SEQUENCE [LARGE SCALE GENOMIC DNA]</scope>
    <source>
        <strain evidence="2">cv. XS01</strain>
    </source>
</reference>
<gene>
    <name evidence="1" type="ORF">F511_02163</name>
</gene>
<evidence type="ECO:0000313" key="2">
    <source>
        <dbReference type="Proteomes" id="UP000250235"/>
    </source>
</evidence>
<dbReference type="EMBL" id="KV010189">
    <property type="protein sequence ID" value="KZV28077.1"/>
    <property type="molecule type" value="Genomic_DNA"/>
</dbReference>
<sequence>MRLESSSTTSLYLLRLQLVFSSFQLIHFAPAGSTWPSPDYEKLIQLWTSPLLIQLPSKLTQERFLLMASIHYGVKINWSRFLFDILKDMVTPSSKKAQGFAVQLSILLEGVPGLTLGESKALPPLKILTDKSVSTYIAENKSVSTTSEEVNEKPTVEKGFMAVAKRIPAPASEPMAKKKRTIVGRDASTVKDLYIVPVVQEAIPISMVLKYTETSLEKEEICELSTCTTRDQDKTALDHQNLKNFRWGCRRGGGTDTSHKLGRPYPHFDGPID</sequence>
<proteinExistence type="predicted"/>